<keyword evidence="4" id="KW-0496">Mitochondrion</keyword>
<dbReference type="Proteomes" id="UP001151287">
    <property type="component" value="Unassembled WGS sequence"/>
</dbReference>
<reference evidence="8" key="1">
    <citation type="journal article" date="2022" name="Cell">
        <title>Repeat-based holocentromeres influence genome architecture and karyotype evolution.</title>
        <authorList>
            <person name="Hofstatter P.G."/>
            <person name="Thangavel G."/>
            <person name="Lux T."/>
            <person name="Neumann P."/>
            <person name="Vondrak T."/>
            <person name="Novak P."/>
            <person name="Zhang M."/>
            <person name="Costa L."/>
            <person name="Castellani M."/>
            <person name="Scott A."/>
            <person name="Toegelov H."/>
            <person name="Fuchs J."/>
            <person name="Mata-Sucre Y."/>
            <person name="Dias Y."/>
            <person name="Vanzela A.L.L."/>
            <person name="Huettel B."/>
            <person name="Almeida C.C.S."/>
            <person name="Simkova H."/>
            <person name="Souza G."/>
            <person name="Pedrosa-Harand A."/>
            <person name="Macas J."/>
            <person name="Mayer K.F.X."/>
            <person name="Houben A."/>
            <person name="Marques A."/>
        </authorList>
    </citation>
    <scope>NUCLEOTIDE SEQUENCE</scope>
    <source>
        <strain evidence="8">RhyBre1mFocal</strain>
    </source>
</reference>
<comment type="caution">
    <text evidence="8">The sequence shown here is derived from an EMBL/GenBank/DDBJ whole genome shotgun (WGS) entry which is preliminary data.</text>
</comment>
<organism evidence="8 9">
    <name type="scientific">Rhynchospora breviuscula</name>
    <dbReference type="NCBI Taxonomy" id="2022672"/>
    <lineage>
        <taxon>Eukaryota</taxon>
        <taxon>Viridiplantae</taxon>
        <taxon>Streptophyta</taxon>
        <taxon>Embryophyta</taxon>
        <taxon>Tracheophyta</taxon>
        <taxon>Spermatophyta</taxon>
        <taxon>Magnoliopsida</taxon>
        <taxon>Liliopsida</taxon>
        <taxon>Poales</taxon>
        <taxon>Cyperaceae</taxon>
        <taxon>Cyperoideae</taxon>
        <taxon>Rhynchosporeae</taxon>
        <taxon>Rhynchospora</taxon>
    </lineage>
</organism>
<protein>
    <recommendedName>
        <fullName evidence="10">Protein DGS1, mitochondrial</fullName>
    </recommendedName>
</protein>
<evidence type="ECO:0000256" key="3">
    <source>
        <dbReference type="ARBA" id="ARBA00022989"/>
    </source>
</evidence>
<evidence type="ECO:0000256" key="6">
    <source>
        <dbReference type="SAM" id="MobiDB-lite"/>
    </source>
</evidence>
<dbReference type="GO" id="GO:0005741">
    <property type="term" value="C:mitochondrial outer membrane"/>
    <property type="evidence" value="ECO:0007669"/>
    <property type="project" value="TreeGrafter"/>
</dbReference>
<evidence type="ECO:0008006" key="10">
    <source>
        <dbReference type="Google" id="ProtNLM"/>
    </source>
</evidence>
<keyword evidence="3 7" id="KW-1133">Transmembrane helix</keyword>
<evidence type="ECO:0000256" key="4">
    <source>
        <dbReference type="ARBA" id="ARBA00023128"/>
    </source>
</evidence>
<feature type="transmembrane region" description="Helical" evidence="7">
    <location>
        <begin position="472"/>
        <end position="495"/>
    </location>
</feature>
<name>A0A9Q0C855_9POAL</name>
<comment type="subcellular location">
    <subcellularLocation>
        <location evidence="1">Mitochondrion membrane</location>
        <topology evidence="1">Multi-pass membrane protein</topology>
    </subcellularLocation>
</comment>
<dbReference type="Pfam" id="PF08637">
    <property type="entry name" value="NCA2"/>
    <property type="match status" value="1"/>
</dbReference>
<dbReference type="EMBL" id="JAMQYH010000004">
    <property type="protein sequence ID" value="KAJ1689091.1"/>
    <property type="molecule type" value="Genomic_DNA"/>
</dbReference>
<feature type="compositionally biased region" description="Low complexity" evidence="6">
    <location>
        <begin position="1"/>
        <end position="13"/>
    </location>
</feature>
<gene>
    <name evidence="8" type="ORF">LUZ63_013246</name>
</gene>
<evidence type="ECO:0000256" key="1">
    <source>
        <dbReference type="ARBA" id="ARBA00004225"/>
    </source>
</evidence>
<keyword evidence="5 7" id="KW-0472">Membrane</keyword>
<proteinExistence type="predicted"/>
<keyword evidence="2 7" id="KW-0812">Transmembrane</keyword>
<dbReference type="InterPro" id="IPR013946">
    <property type="entry name" value="NCA2-like"/>
</dbReference>
<evidence type="ECO:0000256" key="5">
    <source>
        <dbReference type="ARBA" id="ARBA00023136"/>
    </source>
</evidence>
<dbReference type="AlphaFoldDB" id="A0A9Q0C855"/>
<accession>A0A9Q0C855</accession>
<evidence type="ECO:0000256" key="2">
    <source>
        <dbReference type="ARBA" id="ARBA00022692"/>
    </source>
</evidence>
<sequence>MDMDSSSTSSDGDPTANNTSPESDRKPLEIVLSYPGRIWRVVAGTIPFPDPNLLSKIRIPTLSGLSGLGILLRPQRRRHGLPLPLHSTSAHSFRIVGDASKSLSIIEDIVEHTLSHLHTIQKSLLFWQSRAEGTSSQKIYFMVFERGPRAFAKEIYQFAISLTSQGSSIQYLSDSASEMISMRLTILTSLQHSLSTFLAEVYLEVNQYRDVLTEGSEKSLTTALVLIDGLFSKLEASLSHASELKKDDNSIALQFQKLPQLDTETPQWTEAEINTTTNLICQNLQSLNSYLSSLLSTCQKPKKVTTHWVRYTAGAVGLSACSIWLLKHSRLMGSSDIDNWIKDAKESMSLFWKEHVETPLISIRDELFETFKTRQTGGIDTEVQLNTNALRRMLIAFCEQTKGQKLPPDATDQQMMEIVMARYEKEMMHPVQNLFNGELARAMLIQIQRLKLDLETAMLELDQILKANQINFATLAALPACFIVYLLISVMRAWLLHDKGAEGQGAIARRQRRLLLVEVEKRLMQFQACMDSGMDEEARCRFGLMLYSLDRLYKAVEWHAKETGEWISLKHDIVDIAKPDMGTAQKLAVVSRVERMYDCLLPSSKRL</sequence>
<dbReference type="OrthoDB" id="413313at2759"/>
<dbReference type="PANTHER" id="PTHR28234:SF1">
    <property type="entry name" value="NUCLEAR CONTROL OF ATPASE PROTEIN 2"/>
    <property type="match status" value="1"/>
</dbReference>
<feature type="region of interest" description="Disordered" evidence="6">
    <location>
        <begin position="1"/>
        <end position="27"/>
    </location>
</feature>
<evidence type="ECO:0000256" key="7">
    <source>
        <dbReference type="SAM" id="Phobius"/>
    </source>
</evidence>
<evidence type="ECO:0000313" key="9">
    <source>
        <dbReference type="Proteomes" id="UP001151287"/>
    </source>
</evidence>
<keyword evidence="9" id="KW-1185">Reference proteome</keyword>
<evidence type="ECO:0000313" key="8">
    <source>
        <dbReference type="EMBL" id="KAJ1689091.1"/>
    </source>
</evidence>
<dbReference type="PANTHER" id="PTHR28234">
    <property type="entry name" value="NUCLEAR CONTROL OF ATPASE PROTEIN 2"/>
    <property type="match status" value="1"/>
</dbReference>